<protein>
    <submittedName>
        <fullName evidence="5">Unannotated protein</fullName>
    </submittedName>
</protein>
<dbReference type="EMBL" id="CAEZTN010000002">
    <property type="protein sequence ID" value="CAB4563571.1"/>
    <property type="molecule type" value="Genomic_DNA"/>
</dbReference>
<sequence>MNNPRFAINPEDFSKFLASRRSTRDFLSTPVPQEILDQILKDSLTAASWSNTRPFKIAVATGQTRDRISSEFLSRWAVLSRILRKGFIHKLRILYSRYGLPTSNRSIAKPYPAELKPRSERVGRELYELFGVKRGDRAARDQQWAKNYSFFGAPVEMFVYVHKSLHIYAASDAGLMMSNLMLSAHSHGLGTCAQGAVAIWDDVVRKEFDISKDYRLLCGIAIGYPSDSPVNSFQAHRIDTEEIVVTPRDLR</sequence>
<organism evidence="5">
    <name type="scientific">freshwater metagenome</name>
    <dbReference type="NCBI Taxonomy" id="449393"/>
    <lineage>
        <taxon>unclassified sequences</taxon>
        <taxon>metagenomes</taxon>
        <taxon>ecological metagenomes</taxon>
    </lineage>
</organism>
<evidence type="ECO:0000259" key="4">
    <source>
        <dbReference type="Pfam" id="PF00881"/>
    </source>
</evidence>
<dbReference type="Gene3D" id="3.40.109.10">
    <property type="entry name" value="NADH Oxidase"/>
    <property type="match status" value="1"/>
</dbReference>
<evidence type="ECO:0000256" key="3">
    <source>
        <dbReference type="ARBA" id="ARBA00023002"/>
    </source>
</evidence>
<dbReference type="InterPro" id="IPR050627">
    <property type="entry name" value="Nitroreductase/BluB"/>
</dbReference>
<dbReference type="Pfam" id="PF00881">
    <property type="entry name" value="Nitroreductase"/>
    <property type="match status" value="1"/>
</dbReference>
<evidence type="ECO:0000313" key="5">
    <source>
        <dbReference type="EMBL" id="CAB4563571.1"/>
    </source>
</evidence>
<feature type="domain" description="Nitroreductase" evidence="4">
    <location>
        <begin position="18"/>
        <end position="224"/>
    </location>
</feature>
<keyword evidence="1" id="KW-0285">Flavoprotein</keyword>
<accession>A0A6J6DHM7</accession>
<dbReference type="SUPFAM" id="SSF55469">
    <property type="entry name" value="FMN-dependent nitroreductase-like"/>
    <property type="match status" value="1"/>
</dbReference>
<dbReference type="InterPro" id="IPR000415">
    <property type="entry name" value="Nitroreductase-like"/>
</dbReference>
<dbReference type="GO" id="GO:0016491">
    <property type="term" value="F:oxidoreductase activity"/>
    <property type="evidence" value="ECO:0007669"/>
    <property type="project" value="UniProtKB-KW"/>
</dbReference>
<evidence type="ECO:0000256" key="2">
    <source>
        <dbReference type="ARBA" id="ARBA00022643"/>
    </source>
</evidence>
<evidence type="ECO:0000256" key="1">
    <source>
        <dbReference type="ARBA" id="ARBA00022630"/>
    </source>
</evidence>
<dbReference type="InterPro" id="IPR029479">
    <property type="entry name" value="Nitroreductase"/>
</dbReference>
<dbReference type="AlphaFoldDB" id="A0A6J6DHM7"/>
<dbReference type="CDD" id="cd02136">
    <property type="entry name" value="PnbA_NfnB-like"/>
    <property type="match status" value="1"/>
</dbReference>
<dbReference type="PANTHER" id="PTHR23026:SF90">
    <property type="entry name" value="IODOTYROSINE DEIODINASE 1"/>
    <property type="match status" value="1"/>
</dbReference>
<name>A0A6J6DHM7_9ZZZZ</name>
<gene>
    <name evidence="5" type="ORF">UFOPK1689_00198</name>
</gene>
<reference evidence="5" key="1">
    <citation type="submission" date="2020-05" db="EMBL/GenBank/DDBJ databases">
        <authorList>
            <person name="Chiriac C."/>
            <person name="Salcher M."/>
            <person name="Ghai R."/>
            <person name="Kavagutti S V."/>
        </authorList>
    </citation>
    <scope>NUCLEOTIDE SEQUENCE</scope>
</reference>
<keyword evidence="3" id="KW-0560">Oxidoreductase</keyword>
<dbReference type="PANTHER" id="PTHR23026">
    <property type="entry name" value="NADPH NITROREDUCTASE"/>
    <property type="match status" value="1"/>
</dbReference>
<keyword evidence="2" id="KW-0288">FMN</keyword>
<proteinExistence type="predicted"/>